<dbReference type="GO" id="GO:0005783">
    <property type="term" value="C:endoplasmic reticulum"/>
    <property type="evidence" value="ECO:0007669"/>
    <property type="project" value="TreeGrafter"/>
</dbReference>
<dbReference type="AlphaFoldDB" id="L0AY34"/>
<dbReference type="SMART" id="SM00594">
    <property type="entry name" value="UAS"/>
    <property type="match status" value="1"/>
</dbReference>
<accession>L0AY34</accession>
<dbReference type="RefSeq" id="XP_004830131.1">
    <property type="nucleotide sequence ID" value="XM_004830074.1"/>
</dbReference>
<dbReference type="InterPro" id="IPR001012">
    <property type="entry name" value="UBX_dom"/>
</dbReference>
<dbReference type="PANTHER" id="PTHR23322">
    <property type="entry name" value="FAS-ASSOCIATED PROTEIN"/>
    <property type="match status" value="1"/>
</dbReference>
<feature type="domain" description="UBX" evidence="2">
    <location>
        <begin position="243"/>
        <end position="327"/>
    </location>
</feature>
<dbReference type="Pfam" id="PF00789">
    <property type="entry name" value="UBX"/>
    <property type="match status" value="1"/>
</dbReference>
<name>L0AY34_THEEQ</name>
<dbReference type="InterPro" id="IPR006577">
    <property type="entry name" value="UAS"/>
</dbReference>
<evidence type="ECO:0000256" key="1">
    <source>
        <dbReference type="ARBA" id="ARBA00023054"/>
    </source>
</evidence>
<dbReference type="SMART" id="SM00166">
    <property type="entry name" value="UBX"/>
    <property type="match status" value="1"/>
</dbReference>
<protein>
    <recommendedName>
        <fullName evidence="2">UBX domain-containing protein</fullName>
    </recommendedName>
</protein>
<reference evidence="3 4" key="1">
    <citation type="journal article" date="2012" name="BMC Genomics">
        <title>Comparative genomic analysis and phylogenetic position of Theileria equi.</title>
        <authorList>
            <person name="Kappmeyer L.S."/>
            <person name="Thiagarajan M."/>
            <person name="Herndon D.R."/>
            <person name="Ramsay J.D."/>
            <person name="Caler E."/>
            <person name="Djikeng A."/>
            <person name="Gillespie J.J."/>
            <person name="Lau A.O."/>
            <person name="Roalson E.H."/>
            <person name="Silva J.C."/>
            <person name="Silva M.G."/>
            <person name="Suarez C.E."/>
            <person name="Ueti M.W."/>
            <person name="Nene V.M."/>
            <person name="Mealey R.H."/>
            <person name="Knowles D.P."/>
            <person name="Brayton K.A."/>
        </authorList>
    </citation>
    <scope>NUCLEOTIDE SEQUENCE [LARGE SCALE GENOMIC DNA]</scope>
    <source>
        <strain evidence="3 4">WA</strain>
    </source>
</reference>
<keyword evidence="4" id="KW-1185">Reference proteome</keyword>
<dbReference type="OrthoDB" id="1026733at2759"/>
<dbReference type="SUPFAM" id="SSF52833">
    <property type="entry name" value="Thioredoxin-like"/>
    <property type="match status" value="1"/>
</dbReference>
<dbReference type="GeneID" id="15803911"/>
<evidence type="ECO:0000259" key="2">
    <source>
        <dbReference type="PROSITE" id="PS50033"/>
    </source>
</evidence>
<dbReference type="eggNOG" id="KOG1363">
    <property type="taxonomic scope" value="Eukaryota"/>
</dbReference>
<dbReference type="PROSITE" id="PS50033">
    <property type="entry name" value="UBX"/>
    <property type="match status" value="1"/>
</dbReference>
<organism evidence="3 4">
    <name type="scientific">Theileria equi strain WA</name>
    <dbReference type="NCBI Taxonomy" id="1537102"/>
    <lineage>
        <taxon>Eukaryota</taxon>
        <taxon>Sar</taxon>
        <taxon>Alveolata</taxon>
        <taxon>Apicomplexa</taxon>
        <taxon>Aconoidasida</taxon>
        <taxon>Piroplasmida</taxon>
        <taxon>Theileriidae</taxon>
        <taxon>Theileria</taxon>
    </lineage>
</organism>
<dbReference type="CDD" id="cd01767">
    <property type="entry name" value="UBX"/>
    <property type="match status" value="1"/>
</dbReference>
<dbReference type="Pfam" id="PF21021">
    <property type="entry name" value="FAF1"/>
    <property type="match status" value="1"/>
</dbReference>
<dbReference type="InterPro" id="IPR036249">
    <property type="entry name" value="Thioredoxin-like_sf"/>
</dbReference>
<dbReference type="VEuPathDB" id="PiroplasmaDB:BEWA_033180"/>
<dbReference type="PANTHER" id="PTHR23322:SF1">
    <property type="entry name" value="FAS-ASSOCIATED FACTOR 2"/>
    <property type="match status" value="1"/>
</dbReference>
<dbReference type="Gene3D" id="3.40.30.10">
    <property type="entry name" value="Glutaredoxin"/>
    <property type="match status" value="1"/>
</dbReference>
<dbReference type="STRING" id="1537102.L0AY34"/>
<dbReference type="SUPFAM" id="SSF54236">
    <property type="entry name" value="Ubiquitin-like"/>
    <property type="match status" value="1"/>
</dbReference>
<dbReference type="InterPro" id="IPR050730">
    <property type="entry name" value="UBX_domain-protein"/>
</dbReference>
<dbReference type="EMBL" id="CP001669">
    <property type="protein sequence ID" value="AFZ80465.1"/>
    <property type="molecule type" value="Genomic_DNA"/>
</dbReference>
<keyword evidence="1" id="KW-0175">Coiled coil</keyword>
<dbReference type="Gene3D" id="3.10.20.90">
    <property type="entry name" value="Phosphatidylinositol 3-kinase Catalytic Subunit, Chain A, domain 1"/>
    <property type="match status" value="1"/>
</dbReference>
<dbReference type="InterPro" id="IPR029071">
    <property type="entry name" value="Ubiquitin-like_domsf"/>
</dbReference>
<sequence>MSSLYDTAVSFFNETVKKIFEPLQSLLRRACTIIGIYQPYFLEFYESKYGSTHPKLFSGTFEEAKAEASNTGKLLLVYIHSDRDQRFCSELLSNKLVIEVLDSNFIVFIEYHKGPHMRRLINITNALLLPHVSIMACKTPTETRIIDRIEGFVDYDKFISILVNAVDNADGPISSLESSRKLREEQDEEFRKAVEIDSMKMMEKENDVRRRNTQAAIKKEKEEKIKRIVHRRKQLAVEHKHLEAKGNTKIRVRLPTGHSIESLFDEDDTIEKVYQWVEASEYMEDKDDSIKIPYDFVLSIPHPSQALSNKSQTLKDANLVPNASILLTSLCDDSDED</sequence>
<dbReference type="Proteomes" id="UP000031512">
    <property type="component" value="Chromosome 1"/>
</dbReference>
<dbReference type="InterPro" id="IPR049483">
    <property type="entry name" value="FAF1_2-like_UAS"/>
</dbReference>
<dbReference type="GO" id="GO:0043130">
    <property type="term" value="F:ubiquitin binding"/>
    <property type="evidence" value="ECO:0007669"/>
    <property type="project" value="TreeGrafter"/>
</dbReference>
<gene>
    <name evidence="3" type="ORF">BEWA_033180</name>
</gene>
<dbReference type="GO" id="GO:0036503">
    <property type="term" value="P:ERAD pathway"/>
    <property type="evidence" value="ECO:0007669"/>
    <property type="project" value="TreeGrafter"/>
</dbReference>
<proteinExistence type="predicted"/>
<evidence type="ECO:0000313" key="3">
    <source>
        <dbReference type="EMBL" id="AFZ80465.1"/>
    </source>
</evidence>
<dbReference type="KEGG" id="beq:BEWA_033180"/>
<evidence type="ECO:0000313" key="4">
    <source>
        <dbReference type="Proteomes" id="UP000031512"/>
    </source>
</evidence>